<keyword evidence="3" id="KW-1185">Reference proteome</keyword>
<comment type="caution">
    <text evidence="2">The sequence shown here is derived from an EMBL/GenBank/DDBJ whole genome shotgun (WGS) entry which is preliminary data.</text>
</comment>
<sequence length="100" mass="10379">MTDRPDRPDRPFPFDACPDPTTCKTGMLAVIRPGMDWSEVHCGRCGGQGIVKHGELLPPSPFPDTFEAIPSDPVSEPVPEADPAPAAAPGPSGKGKGSAS</sequence>
<organism evidence="2 3">
    <name type="scientific">Methylobacterium hispanicum</name>
    <dbReference type="NCBI Taxonomy" id="270350"/>
    <lineage>
        <taxon>Bacteria</taxon>
        <taxon>Pseudomonadati</taxon>
        <taxon>Pseudomonadota</taxon>
        <taxon>Alphaproteobacteria</taxon>
        <taxon>Hyphomicrobiales</taxon>
        <taxon>Methylobacteriaceae</taxon>
        <taxon>Methylobacterium</taxon>
    </lineage>
</organism>
<gene>
    <name evidence="2" type="ORF">BHAOGJBA_0755</name>
</gene>
<feature type="region of interest" description="Disordered" evidence="1">
    <location>
        <begin position="61"/>
        <end position="100"/>
    </location>
</feature>
<dbReference type="EMBL" id="BPQO01000002">
    <property type="protein sequence ID" value="GJD87255.1"/>
    <property type="molecule type" value="Genomic_DNA"/>
</dbReference>
<reference evidence="2" key="1">
    <citation type="journal article" date="2016" name="Front. Microbiol.">
        <title>Genome Sequence of the Piezophilic, Mesophilic Sulfate-Reducing Bacterium Desulfovibrio indicus J2T.</title>
        <authorList>
            <person name="Cao J."/>
            <person name="Maignien L."/>
            <person name="Shao Z."/>
            <person name="Alain K."/>
            <person name="Jebbar M."/>
        </authorList>
    </citation>
    <scope>NUCLEOTIDE SEQUENCE</scope>
    <source>
        <strain evidence="2">DSM 16372</strain>
    </source>
</reference>
<evidence type="ECO:0000256" key="1">
    <source>
        <dbReference type="SAM" id="MobiDB-lite"/>
    </source>
</evidence>
<evidence type="ECO:0000313" key="3">
    <source>
        <dbReference type="Proteomes" id="UP001055247"/>
    </source>
</evidence>
<dbReference type="RefSeq" id="WP_238229507.1">
    <property type="nucleotide sequence ID" value="NZ_BPQO01000002.1"/>
</dbReference>
<dbReference type="Proteomes" id="UP001055247">
    <property type="component" value="Unassembled WGS sequence"/>
</dbReference>
<proteinExistence type="predicted"/>
<reference evidence="2" key="2">
    <citation type="submission" date="2021-08" db="EMBL/GenBank/DDBJ databases">
        <authorList>
            <person name="Tani A."/>
            <person name="Ola A."/>
            <person name="Ogura Y."/>
            <person name="Katsura K."/>
            <person name="Hayashi T."/>
        </authorList>
    </citation>
    <scope>NUCLEOTIDE SEQUENCE</scope>
    <source>
        <strain evidence="2">DSM 16372</strain>
    </source>
</reference>
<protein>
    <submittedName>
        <fullName evidence="2">Uncharacterized protein</fullName>
    </submittedName>
</protein>
<name>A0AAV4ZHB8_9HYPH</name>
<dbReference type="AlphaFoldDB" id="A0AAV4ZHB8"/>
<accession>A0AAV4ZHB8</accession>
<evidence type="ECO:0000313" key="2">
    <source>
        <dbReference type="EMBL" id="GJD87255.1"/>
    </source>
</evidence>